<gene>
    <name evidence="1" type="ORF">GOBAR_AA29548</name>
</gene>
<proteinExistence type="predicted"/>
<evidence type="ECO:0000313" key="1">
    <source>
        <dbReference type="EMBL" id="PPR91135.1"/>
    </source>
</evidence>
<reference evidence="1 2" key="1">
    <citation type="submission" date="2015-01" db="EMBL/GenBank/DDBJ databases">
        <title>Genome of allotetraploid Gossypium barbadense reveals genomic plasticity and fiber elongation in cotton evolution.</title>
        <authorList>
            <person name="Chen X."/>
            <person name="Liu X."/>
            <person name="Zhao B."/>
            <person name="Zheng H."/>
            <person name="Hu Y."/>
            <person name="Lu G."/>
            <person name="Yang C."/>
            <person name="Chen J."/>
            <person name="Shan C."/>
            <person name="Zhang L."/>
            <person name="Zhou Y."/>
            <person name="Wang L."/>
            <person name="Guo W."/>
            <person name="Bai Y."/>
            <person name="Ruan J."/>
            <person name="Shangguan X."/>
            <person name="Mao Y."/>
            <person name="Jiang J."/>
            <person name="Zhu Y."/>
            <person name="Lei J."/>
            <person name="Kang H."/>
            <person name="Chen S."/>
            <person name="He X."/>
            <person name="Wang R."/>
            <person name="Wang Y."/>
            <person name="Chen J."/>
            <person name="Wang L."/>
            <person name="Yu S."/>
            <person name="Wang B."/>
            <person name="Wei J."/>
            <person name="Song S."/>
            <person name="Lu X."/>
            <person name="Gao Z."/>
            <person name="Gu W."/>
            <person name="Deng X."/>
            <person name="Ma D."/>
            <person name="Wang S."/>
            <person name="Liang W."/>
            <person name="Fang L."/>
            <person name="Cai C."/>
            <person name="Zhu X."/>
            <person name="Zhou B."/>
            <person name="Zhang Y."/>
            <person name="Chen Z."/>
            <person name="Xu S."/>
            <person name="Zhu R."/>
            <person name="Wang S."/>
            <person name="Zhang T."/>
            <person name="Zhao G."/>
        </authorList>
    </citation>
    <scope>NUCLEOTIDE SEQUENCE [LARGE SCALE GENOMIC DNA]</scope>
    <source>
        <strain evidence="2">cv. Xinhai21</strain>
        <tissue evidence="1">Leaf</tissue>
    </source>
</reference>
<accession>A0A2P5WJ85</accession>
<organism evidence="1 2">
    <name type="scientific">Gossypium barbadense</name>
    <name type="common">Sea Island cotton</name>
    <name type="synonym">Hibiscus barbadensis</name>
    <dbReference type="NCBI Taxonomy" id="3634"/>
    <lineage>
        <taxon>Eukaryota</taxon>
        <taxon>Viridiplantae</taxon>
        <taxon>Streptophyta</taxon>
        <taxon>Embryophyta</taxon>
        <taxon>Tracheophyta</taxon>
        <taxon>Spermatophyta</taxon>
        <taxon>Magnoliopsida</taxon>
        <taxon>eudicotyledons</taxon>
        <taxon>Gunneridae</taxon>
        <taxon>Pentapetalae</taxon>
        <taxon>rosids</taxon>
        <taxon>malvids</taxon>
        <taxon>Malvales</taxon>
        <taxon>Malvaceae</taxon>
        <taxon>Malvoideae</taxon>
        <taxon>Gossypium</taxon>
    </lineage>
</organism>
<dbReference type="AlphaFoldDB" id="A0A2P5WJ85"/>
<dbReference type="Proteomes" id="UP000239757">
    <property type="component" value="Unassembled WGS sequence"/>
</dbReference>
<evidence type="ECO:0000313" key="2">
    <source>
        <dbReference type="Proteomes" id="UP000239757"/>
    </source>
</evidence>
<name>A0A2P5WJ85_GOSBA</name>
<dbReference type="EMBL" id="KZ667419">
    <property type="protein sequence ID" value="PPR91135.1"/>
    <property type="molecule type" value="Genomic_DNA"/>
</dbReference>
<protein>
    <submittedName>
        <fullName evidence="1">Uncharacterized protein</fullName>
    </submittedName>
</protein>
<sequence>MVAVLAVLFIESRKVEEWHINSDEGEEEIGKTLAVKRRGGSSGLQIVKDVATRLRSGYELDAIILERNEGRLRFAGGATQTVFGCAWVFLQDASQRRGPRSFSSCRRQTTKRVQGGDVMGLGLKVIVAGDGGLEWISTVGVPTIGLFTIGCFCYRLQLATNVDKGNFESFSISLYYGF</sequence>